<evidence type="ECO:0000256" key="1">
    <source>
        <dbReference type="SAM" id="MobiDB-lite"/>
    </source>
</evidence>
<dbReference type="Proteomes" id="UP000722791">
    <property type="component" value="Unassembled WGS sequence"/>
</dbReference>
<dbReference type="InterPro" id="IPR013761">
    <property type="entry name" value="SAM/pointed_sf"/>
</dbReference>
<evidence type="ECO:0000259" key="2">
    <source>
        <dbReference type="PROSITE" id="PS50105"/>
    </source>
</evidence>
<reference evidence="4" key="1">
    <citation type="journal article" date="2021" name="Proc. Natl. Acad. Sci. U.S.A.">
        <title>Three genomes in the algal genus Volvox reveal the fate of a haploid sex-determining region after a transition to homothallism.</title>
        <authorList>
            <person name="Yamamoto K."/>
            <person name="Hamaji T."/>
            <person name="Kawai-Toyooka H."/>
            <person name="Matsuzaki R."/>
            <person name="Takahashi F."/>
            <person name="Nishimura Y."/>
            <person name="Kawachi M."/>
            <person name="Noguchi H."/>
            <person name="Minakuchi Y."/>
            <person name="Umen J.G."/>
            <person name="Toyoda A."/>
            <person name="Nozaki H."/>
        </authorList>
    </citation>
    <scope>NUCLEOTIDE SEQUENCE</scope>
    <source>
        <strain evidence="4">NIES-3785</strain>
        <strain evidence="3">NIES-3786</strain>
    </source>
</reference>
<feature type="region of interest" description="Disordered" evidence="1">
    <location>
        <begin position="670"/>
        <end position="689"/>
    </location>
</feature>
<feature type="region of interest" description="Disordered" evidence="1">
    <location>
        <begin position="604"/>
        <end position="630"/>
    </location>
</feature>
<dbReference type="EMBL" id="BNCP01000022">
    <property type="protein sequence ID" value="GIL81697.1"/>
    <property type="molecule type" value="Genomic_DNA"/>
</dbReference>
<feature type="compositionally biased region" description="Gly residues" evidence="1">
    <location>
        <begin position="122"/>
        <end position="131"/>
    </location>
</feature>
<feature type="compositionally biased region" description="Polar residues" evidence="1">
    <location>
        <begin position="815"/>
        <end position="825"/>
    </location>
</feature>
<evidence type="ECO:0000313" key="5">
    <source>
        <dbReference type="Proteomes" id="UP000722791"/>
    </source>
</evidence>
<sequence>MGCLYSKNGQVRTLSDVEEPLPASAFSMRGAAHAWLQEIGLPQYAEAFEDAGFSDWDLLSCLTDTDLEAITAHTGTVIPPGHRKKLLMASRQMGTSAAQAVLGTPPPYGSVQRYSHSSNPGNGNGSKGGAGTASAAISSLDRRSNGLRANGASRVPSSASVHAGHGGQGHPAQPQMLQASGQQRNATEDGLVSGRRSRAAAMMVSSGNSSRNSLLSAVAAAGHTIGYIASPSATGLQDTAGGGGCDPWVVSDGRCSPAEPGSPPPLQEAAAPGLGGPTPPPRQRRRWSANKLPARGVHAGSNGGGSGAPFSASSHGWLEPEIGGFAVMGTAGPITDDVRQISMTSSIGDVYEVAAGGGGIGGGPMPIQPCISRDLEALVMGPSGGSNRGQSSRCQSLAATRPDKSYGGACSGSGRLSSPPHPPHHISGGQVGAAAPVADGGGSLQAASILLGDLPYSRGSIRSAAAMAEMQQQPAYFANHSLSQPSLEGCEQQQNPPKHPRISSARDGAAATARGVANTWGNMSQSPSQHRPGSAAADSTLRSWVSAATAAAAAAAPSPPPKSAMGFNAASRSPPLTPPGVAWASHGEAAISKGAGAATASSAVTSQAQSVDSDGGELLSSPSGRGVGSPGGALPKFVRAIAGWAIPIPTVSSTASDGAGTIGGAAAAGISRAGSTNRQRRGYAHQSIPQVKQARSRSGLAVLVGGQASQERSPTSAVDRPVVGDVLAAAGGAPLLTAGSAAAAAARGLSNAEPSLHSQQQRGRSQHQMIAPDVHTPRGSWDQNAALCIQGRGYKPSPSPPPSAHGLAVHSAVSSTLGGCSSNTGAGDEDPGALSSASRPISIAIRRDAARGAAGSSIAAAGAAARGGGWPFVIPQLPQPIRSANGDVPGLPPQPPPPAARVHGSGEGASANGVRTSNPTFLAATVAAAPALAAAEECAPITGSYGAMAVSAGAGARMSDSIPSMSLESLASDVSAATTARRAPPVHSSRPKEWCPSGGSEDAVAAAAEYSGVNPSEPSIDDLALCASSVPLRPHRVQIVSPAMATSYNVVSACKSPLRGGAGAGASSVQWPIMPLQPPKRSRPPLPPQAVVGSGGDPIRKMEVLPWVAPGPTPASAAVPPGAAAAADGTSSAVSVPPRPTAGRKLDLEMLANQVGRIMSHLSYITKEGADSEADAVSAEAPPALAPSAMTAAAADNVSGGDDGPDRRRDSGNADSGVEPAGTAAAVAPGGPAPGAAIDTSARDAPTPKADSRRQAIDRKRLELKQLHMDLMRRVAAIEAEPPPRAACNPTTGGGGGGGAIYSPAADHNSSAADALVEVEARIRTKLAELAELTMRPASTRYGANGGGSSSPGTARKRTLSSDLASGGHSWNVANQEGGGGGSTADPASAQQRRRAHEEAALHMEVLAVLGARKRQVRGAVEAAPRYAAVTAAADGGEDDSQPRQSLLPRSDSGGAAPAEENRLGGAAAASGGGGAVLAELHDGLRAELLAIDSKIKARVLGSGAAVTRMA</sequence>
<feature type="compositionally biased region" description="Polar residues" evidence="1">
    <location>
        <begin position="388"/>
        <end position="398"/>
    </location>
</feature>
<feature type="region of interest" description="Disordered" evidence="1">
    <location>
        <begin position="1114"/>
        <end position="1142"/>
    </location>
</feature>
<protein>
    <recommendedName>
        <fullName evidence="2">SAM domain-containing protein</fullName>
    </recommendedName>
</protein>
<feature type="region of interest" description="Disordered" evidence="1">
    <location>
        <begin position="146"/>
        <end position="211"/>
    </location>
</feature>
<dbReference type="Gene3D" id="1.10.150.50">
    <property type="entry name" value="Transcription Factor, Ets-1"/>
    <property type="match status" value="1"/>
</dbReference>
<comment type="caution">
    <text evidence="4">The sequence shown here is derived from an EMBL/GenBank/DDBJ whole genome shotgun (WGS) entry which is preliminary data.</text>
</comment>
<feature type="region of interest" description="Disordered" evidence="1">
    <location>
        <begin position="1075"/>
        <end position="1097"/>
    </location>
</feature>
<dbReference type="Proteomes" id="UP000747110">
    <property type="component" value="Unassembled WGS sequence"/>
</dbReference>
<proteinExistence type="predicted"/>
<feature type="region of interest" description="Disordered" evidence="1">
    <location>
        <begin position="1432"/>
        <end position="1460"/>
    </location>
</feature>
<feature type="compositionally biased region" description="Polar residues" evidence="1">
    <location>
        <begin position="519"/>
        <end position="531"/>
    </location>
</feature>
<feature type="region of interest" description="Disordered" evidence="1">
    <location>
        <begin position="815"/>
        <end position="836"/>
    </location>
</feature>
<feature type="region of interest" description="Disordered" evidence="1">
    <location>
        <begin position="1339"/>
        <end position="1398"/>
    </location>
</feature>
<organism evidence="4 5">
    <name type="scientific">Volvox reticuliferus</name>
    <dbReference type="NCBI Taxonomy" id="1737510"/>
    <lineage>
        <taxon>Eukaryota</taxon>
        <taxon>Viridiplantae</taxon>
        <taxon>Chlorophyta</taxon>
        <taxon>core chlorophytes</taxon>
        <taxon>Chlorophyceae</taxon>
        <taxon>CS clade</taxon>
        <taxon>Chlamydomonadales</taxon>
        <taxon>Volvocaceae</taxon>
        <taxon>Volvox</taxon>
    </lineage>
</organism>
<evidence type="ECO:0000313" key="4">
    <source>
        <dbReference type="EMBL" id="GIL95259.1"/>
    </source>
</evidence>
<feature type="region of interest" description="Disordered" evidence="1">
    <location>
        <begin position="251"/>
        <end position="286"/>
    </location>
</feature>
<gene>
    <name evidence="3" type="ORF">Vretifemale_10719</name>
    <name evidence="4" type="ORF">Vretimale_1338</name>
</gene>
<feature type="compositionally biased region" description="Low complexity" evidence="1">
    <location>
        <begin position="604"/>
        <end position="624"/>
    </location>
</feature>
<feature type="region of interest" description="Disordered" evidence="1">
    <location>
        <begin position="978"/>
        <end position="999"/>
    </location>
</feature>
<feature type="compositionally biased region" description="Pro residues" evidence="1">
    <location>
        <begin position="890"/>
        <end position="899"/>
    </location>
</feature>
<dbReference type="Pfam" id="PF00536">
    <property type="entry name" value="SAM_1"/>
    <property type="match status" value="1"/>
</dbReference>
<feature type="region of interest" description="Disordered" evidence="1">
    <location>
        <begin position="382"/>
        <end position="434"/>
    </location>
</feature>
<evidence type="ECO:0000313" key="6">
    <source>
        <dbReference type="Proteomes" id="UP000747110"/>
    </source>
</evidence>
<dbReference type="InterPro" id="IPR001660">
    <property type="entry name" value="SAM"/>
</dbReference>
<dbReference type="EMBL" id="BNCQ01000002">
    <property type="protein sequence ID" value="GIL95259.1"/>
    <property type="molecule type" value="Genomic_DNA"/>
</dbReference>
<dbReference type="PROSITE" id="PS50105">
    <property type="entry name" value="SAM_DOMAIN"/>
    <property type="match status" value="1"/>
</dbReference>
<dbReference type="SMART" id="SM00454">
    <property type="entry name" value="SAM"/>
    <property type="match status" value="1"/>
</dbReference>
<name>A0A8J4DAF7_9CHLO</name>
<feature type="compositionally biased region" description="Polar residues" evidence="1">
    <location>
        <begin position="486"/>
        <end position="496"/>
    </location>
</feature>
<feature type="region of interest" description="Disordered" evidence="1">
    <location>
        <begin position="100"/>
        <end position="134"/>
    </location>
</feature>
<keyword evidence="6" id="KW-1185">Reference proteome</keyword>
<evidence type="ECO:0000313" key="3">
    <source>
        <dbReference type="EMBL" id="GIL81697.1"/>
    </source>
</evidence>
<feature type="region of interest" description="Disordered" evidence="1">
    <location>
        <begin position="1190"/>
        <end position="1258"/>
    </location>
</feature>
<feature type="region of interest" description="Disordered" evidence="1">
    <location>
        <begin position="876"/>
        <end position="914"/>
    </location>
</feature>
<feature type="compositionally biased region" description="Low complexity" evidence="1">
    <location>
        <begin position="425"/>
        <end position="434"/>
    </location>
</feature>
<feature type="compositionally biased region" description="Polar residues" evidence="1">
    <location>
        <begin position="176"/>
        <end position="185"/>
    </location>
</feature>
<feature type="region of interest" description="Disordered" evidence="1">
    <location>
        <begin position="486"/>
        <end position="540"/>
    </location>
</feature>
<feature type="compositionally biased region" description="Low complexity" evidence="1">
    <location>
        <begin position="1114"/>
        <end position="1136"/>
    </location>
</feature>
<dbReference type="OrthoDB" id="548475at2759"/>
<dbReference type="CDD" id="cd09487">
    <property type="entry name" value="SAM_superfamily"/>
    <property type="match status" value="1"/>
</dbReference>
<accession>A0A8J4DAF7</accession>
<dbReference type="SUPFAM" id="SSF47769">
    <property type="entry name" value="SAM/Pointed domain"/>
    <property type="match status" value="1"/>
</dbReference>
<feature type="compositionally biased region" description="Low complexity" evidence="1">
    <location>
        <begin position="1220"/>
        <end position="1237"/>
    </location>
</feature>
<feature type="domain" description="SAM" evidence="2">
    <location>
        <begin position="35"/>
        <end position="96"/>
    </location>
</feature>